<feature type="binding site" evidence="7">
    <location>
        <position position="976"/>
    </location>
    <ligand>
        <name>Ca(2+)</name>
        <dbReference type="ChEBI" id="CHEBI:29108"/>
    </ligand>
</feature>
<accession>M2NL49</accession>
<evidence type="ECO:0000313" key="12">
    <source>
        <dbReference type="Proteomes" id="UP000011761"/>
    </source>
</evidence>
<dbReference type="OrthoDB" id="8118055at2759"/>
<evidence type="ECO:0000256" key="3">
    <source>
        <dbReference type="ARBA" id="ARBA00007658"/>
    </source>
</evidence>
<dbReference type="KEGG" id="bcom:BAUCODRAFT_30663"/>
<dbReference type="HOGENOM" id="CLU_003818_1_0_1"/>
<dbReference type="GeneID" id="19111283"/>
<dbReference type="GO" id="GO:0005783">
    <property type="term" value="C:endoplasmic reticulum"/>
    <property type="evidence" value="ECO:0007669"/>
    <property type="project" value="TreeGrafter"/>
</dbReference>
<dbReference type="Gene3D" id="1.50.10.10">
    <property type="match status" value="3"/>
</dbReference>
<dbReference type="GO" id="GO:0004571">
    <property type="term" value="F:mannosyl-oligosaccharide 1,2-alpha-mannosidase activity"/>
    <property type="evidence" value="ECO:0007669"/>
    <property type="project" value="InterPro"/>
</dbReference>
<feature type="region of interest" description="Disordered" evidence="10">
    <location>
        <begin position="486"/>
        <end position="528"/>
    </location>
</feature>
<keyword evidence="9" id="KW-0326">Glycosidase</keyword>
<dbReference type="InterPro" id="IPR036026">
    <property type="entry name" value="Seven-hairpin_glycosidases"/>
</dbReference>
<evidence type="ECO:0000256" key="8">
    <source>
        <dbReference type="PIRSR" id="PIRSR601382-3"/>
    </source>
</evidence>
<comment type="similarity">
    <text evidence="3 9">Belongs to the glycosyl hydrolase 47 family.</text>
</comment>
<keyword evidence="7" id="KW-0106">Calcium</keyword>
<feature type="active site" description="Proton donor" evidence="6">
    <location>
        <position position="282"/>
    </location>
</feature>
<reference evidence="11 12" key="1">
    <citation type="journal article" date="2012" name="PLoS Pathog.">
        <title>Diverse lifestyles and strategies of plant pathogenesis encoded in the genomes of eighteen Dothideomycetes fungi.</title>
        <authorList>
            <person name="Ohm R.A."/>
            <person name="Feau N."/>
            <person name="Henrissat B."/>
            <person name="Schoch C.L."/>
            <person name="Horwitz B.A."/>
            <person name="Barry K.W."/>
            <person name="Condon B.J."/>
            <person name="Copeland A.C."/>
            <person name="Dhillon B."/>
            <person name="Glaser F."/>
            <person name="Hesse C.N."/>
            <person name="Kosti I."/>
            <person name="LaButti K."/>
            <person name="Lindquist E.A."/>
            <person name="Lucas S."/>
            <person name="Salamov A.A."/>
            <person name="Bradshaw R.E."/>
            <person name="Ciuffetti L."/>
            <person name="Hamelin R.C."/>
            <person name="Kema G.H.J."/>
            <person name="Lawrence C."/>
            <person name="Scott J.A."/>
            <person name="Spatafora J.W."/>
            <person name="Turgeon B.G."/>
            <person name="de Wit P.J.G.M."/>
            <person name="Zhong S."/>
            <person name="Goodwin S.B."/>
            <person name="Grigoriev I.V."/>
        </authorList>
    </citation>
    <scope>NUCLEOTIDE SEQUENCE [LARGE SCALE GENOMIC DNA]</scope>
    <source>
        <strain evidence="11 12">UAMH 10762</strain>
    </source>
</reference>
<dbReference type="GO" id="GO:0016020">
    <property type="term" value="C:membrane"/>
    <property type="evidence" value="ECO:0007669"/>
    <property type="project" value="InterPro"/>
</dbReference>
<feature type="active site" description="Proton donor" evidence="6">
    <location>
        <position position="663"/>
    </location>
</feature>
<comment type="pathway">
    <text evidence="2">Protein modification; protein glycosylation.</text>
</comment>
<evidence type="ECO:0000256" key="7">
    <source>
        <dbReference type="PIRSR" id="PIRSR601382-2"/>
    </source>
</evidence>
<dbReference type="PRINTS" id="PR00747">
    <property type="entry name" value="GLYHDRLASE47"/>
</dbReference>
<evidence type="ECO:0000256" key="5">
    <source>
        <dbReference type="ARBA" id="ARBA00023157"/>
    </source>
</evidence>
<evidence type="ECO:0000256" key="10">
    <source>
        <dbReference type="SAM" id="MobiDB-lite"/>
    </source>
</evidence>
<keyword evidence="7" id="KW-0479">Metal-binding</keyword>
<dbReference type="AlphaFoldDB" id="M2NL49"/>
<name>M2NL49_BAUPA</name>
<dbReference type="EMBL" id="KB445551">
    <property type="protein sequence ID" value="EMD00200.1"/>
    <property type="molecule type" value="Genomic_DNA"/>
</dbReference>
<dbReference type="GO" id="GO:0005975">
    <property type="term" value="P:carbohydrate metabolic process"/>
    <property type="evidence" value="ECO:0007669"/>
    <property type="project" value="InterPro"/>
</dbReference>
<evidence type="ECO:0000256" key="9">
    <source>
        <dbReference type="RuleBase" id="RU361193"/>
    </source>
</evidence>
<dbReference type="InterPro" id="IPR050749">
    <property type="entry name" value="Glycosyl_Hydrolase_47"/>
</dbReference>
<feature type="region of interest" description="Disordered" evidence="10">
    <location>
        <begin position="726"/>
        <end position="799"/>
    </location>
</feature>
<protein>
    <recommendedName>
        <fullName evidence="9">alpha-1,2-Mannosidase</fullName>
        <ecNumber evidence="9">3.2.1.-</ecNumber>
    </recommendedName>
</protein>
<keyword evidence="12" id="KW-1185">Reference proteome</keyword>
<gene>
    <name evidence="11" type="ORF">BAUCODRAFT_30663</name>
</gene>
<dbReference type="SUPFAM" id="SSF48225">
    <property type="entry name" value="Seven-hairpin glycosidases"/>
    <property type="match status" value="1"/>
</dbReference>
<dbReference type="Pfam" id="PF01532">
    <property type="entry name" value="Glyco_hydro_47"/>
    <property type="match status" value="1"/>
</dbReference>
<evidence type="ECO:0000256" key="2">
    <source>
        <dbReference type="ARBA" id="ARBA00004922"/>
    </source>
</evidence>
<dbReference type="InterPro" id="IPR001382">
    <property type="entry name" value="Glyco_hydro_47"/>
</dbReference>
<dbReference type="eggNOG" id="KOG2431">
    <property type="taxonomic scope" value="Eukaryota"/>
</dbReference>
<feature type="compositionally biased region" description="Polar residues" evidence="10">
    <location>
        <begin position="789"/>
        <end position="798"/>
    </location>
</feature>
<evidence type="ECO:0000313" key="11">
    <source>
        <dbReference type="EMBL" id="EMD00200.1"/>
    </source>
</evidence>
<keyword evidence="4 9" id="KW-0378">Hydrolase</keyword>
<dbReference type="UniPathway" id="UPA00378"/>
<organism evidence="11 12">
    <name type="scientific">Baudoinia panamericana (strain UAMH 10762)</name>
    <name type="common">Angels' share fungus</name>
    <name type="synonym">Baudoinia compniacensis (strain UAMH 10762)</name>
    <dbReference type="NCBI Taxonomy" id="717646"/>
    <lineage>
        <taxon>Eukaryota</taxon>
        <taxon>Fungi</taxon>
        <taxon>Dikarya</taxon>
        <taxon>Ascomycota</taxon>
        <taxon>Pezizomycotina</taxon>
        <taxon>Dothideomycetes</taxon>
        <taxon>Dothideomycetidae</taxon>
        <taxon>Mycosphaerellales</taxon>
        <taxon>Teratosphaeriaceae</taxon>
        <taxon>Baudoinia</taxon>
    </lineage>
</organism>
<dbReference type="eggNOG" id="KOG2204">
    <property type="taxonomic scope" value="Eukaryota"/>
</dbReference>
<dbReference type="InterPro" id="IPR012341">
    <property type="entry name" value="6hp_glycosidase-like_sf"/>
</dbReference>
<evidence type="ECO:0000256" key="4">
    <source>
        <dbReference type="ARBA" id="ARBA00022801"/>
    </source>
</evidence>
<feature type="compositionally biased region" description="Polar residues" evidence="10">
    <location>
        <begin position="486"/>
        <end position="495"/>
    </location>
</feature>
<comment type="cofactor">
    <cofactor evidence="1 7">
        <name>Ca(2+)</name>
        <dbReference type="ChEBI" id="CHEBI:29108"/>
    </cofactor>
</comment>
<dbReference type="EC" id="3.2.1.-" evidence="9"/>
<feature type="active site" evidence="6">
    <location>
        <position position="543"/>
    </location>
</feature>
<sequence>MPSPRRRVRLIFGVLVFIAVVLVYTRRAQVEEYRDYVTARVVGGGAVLREKQQDQQAPLRATEYHEYPDAIRTAGPAAVLGGQELKSSSSRLAQLSVTYVTTASTKSLGTGVPAAVQTTSLPAQALPPSAHGDDTSNEVPEGRIENKAPVVSTTSAIHWTKFPEHFPITSTIPLPTGTSKPFPRIQYAGKDAGQADTERLAIIKQAAQHAWDGYAEMAWGMDEVKPISGRYNNPFNGWGATLVDSLDTLWIMGMKEEFEDALEFVADIDFTTSLRADIPLFETTIRYLGGLLGAYDVSGAQYRVLLDQASSLAEVLYAAFDTPNRMPDTFYRWKPAFASQPHRAKARVVMAELGSLSLEFTRLAQLTGEPKYYDAIARITDAFDEWQNSTRLPGMWPINVDASGCMKPAQLAQGFPVPGSRQQSVPGASANIVSTSSQKVDPEQQLKAQAKLDAQAVKEKVTNALGSSKVKRQLDVEQIDAARNASTEQTAWNSTRFRDELRRSPPVIHEPENLTGTDPCEPQGLASPNKFSQEVFTLGGQSDSTYEYLPKEYMLLGGAIEQYKDMYIASADAVINNLIYRPMTQDGTDVLISGSMKVSVNTTTGEYIKELAPEAEHLTCFAGGMFAMAGKIFNRPGDVQIGRKLTDGCVWAYNATTTGIMPEIFEAIECENWSDCKWNQTAYWQKLDPYEETRTKIPANLAATNSAPALAHTSTSVAVAAQTSTTSSAMAEVTESAEVKIPEEDRWSNNPAKDKPTGSELASEWIKTGGSDMSALDDTPTRWTDETKQGSSESSSNPKIVGFTKRQLEKLDDLPYVGEAAVDSSSAAVAASRATTTPAAQATVPSPNTAVYTPKPPLSHSEFVQKKIEDERLPPGFVRIKDRRYILRPEAIESVFYMYRITGEQYWRDMGWKMFLAVDEHTTALYGNSAIDDVTKMAPEQKDSMESFWLAETLKYFYLLFDDAEKWSLDDWVLNTEAHFFRRPKYEFEA</sequence>
<dbReference type="PANTHER" id="PTHR11742">
    <property type="entry name" value="MANNOSYL-OLIGOSACCHARIDE ALPHA-1,2-MANNOSIDASE-RELATED"/>
    <property type="match status" value="1"/>
</dbReference>
<dbReference type="Proteomes" id="UP000011761">
    <property type="component" value="Unassembled WGS sequence"/>
</dbReference>
<dbReference type="STRING" id="717646.M2NL49"/>
<dbReference type="GO" id="GO:0036503">
    <property type="term" value="P:ERAD pathway"/>
    <property type="evidence" value="ECO:0007669"/>
    <property type="project" value="UniProtKB-ARBA"/>
</dbReference>
<evidence type="ECO:0000256" key="1">
    <source>
        <dbReference type="ARBA" id="ARBA00001913"/>
    </source>
</evidence>
<feature type="disulfide bond" evidence="8">
    <location>
        <begin position="620"/>
        <end position="649"/>
    </location>
</feature>
<dbReference type="RefSeq" id="XP_007672700.1">
    <property type="nucleotide sequence ID" value="XM_007674510.1"/>
</dbReference>
<feature type="compositionally biased region" description="Basic and acidic residues" evidence="10">
    <location>
        <begin position="737"/>
        <end position="757"/>
    </location>
</feature>
<dbReference type="OMA" id="CIWSYDM"/>
<dbReference type="PANTHER" id="PTHR11742:SF103">
    <property type="entry name" value="ENDOPLASMIC RETICULUM MANNOSIDASE MNL2-RELATED"/>
    <property type="match status" value="1"/>
</dbReference>
<dbReference type="GO" id="GO:0005509">
    <property type="term" value="F:calcium ion binding"/>
    <property type="evidence" value="ECO:0007669"/>
    <property type="project" value="InterPro"/>
</dbReference>
<feature type="compositionally biased region" description="Basic and acidic residues" evidence="10">
    <location>
        <begin position="779"/>
        <end position="788"/>
    </location>
</feature>
<evidence type="ECO:0000256" key="6">
    <source>
        <dbReference type="PIRSR" id="PIRSR601382-1"/>
    </source>
</evidence>
<keyword evidence="5 8" id="KW-1015">Disulfide bond</keyword>
<feature type="region of interest" description="Disordered" evidence="10">
    <location>
        <begin position="123"/>
        <end position="148"/>
    </location>
</feature>
<feature type="active site" evidence="6">
    <location>
        <position position="890"/>
    </location>
</feature>
<proteinExistence type="inferred from homology"/>